<evidence type="ECO:0000256" key="3">
    <source>
        <dbReference type="ARBA" id="ARBA00022692"/>
    </source>
</evidence>
<reference evidence="11" key="1">
    <citation type="submission" date="2024-06" db="EMBL/GenBank/DDBJ databases">
        <title>Biodegradation of dimethachlon by Arthrobacter sp. K5: mechanistic insights and ecological implications.</title>
        <authorList>
            <person name="Hu S."/>
            <person name="Lu P."/>
        </authorList>
    </citation>
    <scope>NUCLEOTIDE SEQUENCE</scope>
    <source>
        <strain evidence="11">K5</strain>
    </source>
</reference>
<dbReference type="HAMAP" id="MF_00454">
    <property type="entry name" value="FluC"/>
    <property type="match status" value="1"/>
</dbReference>
<accession>A0AAU8ESV7</accession>
<evidence type="ECO:0000256" key="8">
    <source>
        <dbReference type="ARBA" id="ARBA00035585"/>
    </source>
</evidence>
<keyword evidence="2 10" id="KW-1003">Cell membrane</keyword>
<dbReference type="RefSeq" id="WP_353712565.1">
    <property type="nucleotide sequence ID" value="NZ_CP159279.1"/>
</dbReference>
<dbReference type="GO" id="GO:0046872">
    <property type="term" value="F:metal ion binding"/>
    <property type="evidence" value="ECO:0007669"/>
    <property type="project" value="UniProtKB-KW"/>
</dbReference>
<feature type="transmembrane region" description="Helical" evidence="10">
    <location>
        <begin position="116"/>
        <end position="137"/>
    </location>
</feature>
<evidence type="ECO:0000256" key="1">
    <source>
        <dbReference type="ARBA" id="ARBA00004651"/>
    </source>
</evidence>
<feature type="transmembrane region" description="Helical" evidence="10">
    <location>
        <begin position="82"/>
        <end position="104"/>
    </location>
</feature>
<dbReference type="PANTHER" id="PTHR28259:SF1">
    <property type="entry name" value="FLUORIDE EXPORT PROTEIN 1-RELATED"/>
    <property type="match status" value="1"/>
</dbReference>
<dbReference type="InterPro" id="IPR003691">
    <property type="entry name" value="FluC"/>
</dbReference>
<dbReference type="PANTHER" id="PTHR28259">
    <property type="entry name" value="FLUORIDE EXPORT PROTEIN 1-RELATED"/>
    <property type="match status" value="1"/>
</dbReference>
<keyword evidence="4 10" id="KW-1133">Transmembrane helix</keyword>
<dbReference type="GO" id="GO:0005886">
    <property type="term" value="C:plasma membrane"/>
    <property type="evidence" value="ECO:0007669"/>
    <property type="project" value="UniProtKB-SubCell"/>
</dbReference>
<feature type="binding site" evidence="10">
    <location>
        <position position="94"/>
    </location>
    <ligand>
        <name>Na(+)</name>
        <dbReference type="ChEBI" id="CHEBI:29101"/>
        <note>structural</note>
    </ligand>
</feature>
<keyword evidence="10" id="KW-0406">Ion transport</keyword>
<protein>
    <recommendedName>
        <fullName evidence="10">Fluoride-specific ion channel FluC</fullName>
    </recommendedName>
</protein>
<dbReference type="AlphaFoldDB" id="A0AAU8ESV7"/>
<evidence type="ECO:0000256" key="6">
    <source>
        <dbReference type="ARBA" id="ARBA00023303"/>
    </source>
</evidence>
<proteinExistence type="inferred from homology"/>
<evidence type="ECO:0000256" key="10">
    <source>
        <dbReference type="HAMAP-Rule" id="MF_00454"/>
    </source>
</evidence>
<keyword evidence="10" id="KW-0813">Transport</keyword>
<keyword evidence="6 10" id="KW-0407">Ion channel</keyword>
<feature type="transmembrane region" description="Helical" evidence="10">
    <location>
        <begin position="21"/>
        <end position="40"/>
    </location>
</feature>
<dbReference type="GO" id="GO:0140114">
    <property type="term" value="P:cellular detoxification of fluoride"/>
    <property type="evidence" value="ECO:0007669"/>
    <property type="project" value="UniProtKB-UniRule"/>
</dbReference>
<comment type="subcellular location">
    <subcellularLocation>
        <location evidence="1 10">Cell membrane</location>
        <topology evidence="1 10">Multi-pass membrane protein</topology>
    </subcellularLocation>
</comment>
<dbReference type="EMBL" id="CP159279">
    <property type="protein sequence ID" value="XCH12523.1"/>
    <property type="molecule type" value="Genomic_DNA"/>
</dbReference>
<dbReference type="GO" id="GO:0062054">
    <property type="term" value="F:fluoride channel activity"/>
    <property type="evidence" value="ECO:0007669"/>
    <property type="project" value="UniProtKB-UniRule"/>
</dbReference>
<keyword evidence="10" id="KW-0479">Metal-binding</keyword>
<sequence>MRAPLAGGTGTAHKTDSGYGWRVWTAVAAGGLLGTELRYMLGLLFPDQPGEIPWATLGINIVGSFVLAALTTIWIARPQTAFWLRAAIGPGVLGSFTTFSAVVFSTDQLTRSGLPGVGLLYLGLSVLLGLAAAAAGWRTGRVLGASRGFGGTGPFGGTDGTGP</sequence>
<evidence type="ECO:0000313" key="11">
    <source>
        <dbReference type="EMBL" id="XCH12523.1"/>
    </source>
</evidence>
<evidence type="ECO:0000256" key="2">
    <source>
        <dbReference type="ARBA" id="ARBA00022475"/>
    </source>
</evidence>
<keyword evidence="5 10" id="KW-0472">Membrane</keyword>
<organism evidence="11">
    <name type="scientific">Arthrobacter sp. K5</name>
    <dbReference type="NCBI Taxonomy" id="2839623"/>
    <lineage>
        <taxon>Bacteria</taxon>
        <taxon>Bacillati</taxon>
        <taxon>Actinomycetota</taxon>
        <taxon>Actinomycetes</taxon>
        <taxon>Micrococcales</taxon>
        <taxon>Micrococcaceae</taxon>
        <taxon>Arthrobacter</taxon>
    </lineage>
</organism>
<comment type="function">
    <text evidence="9 10">Fluoride-specific ion channel. Important for reducing fluoride concentration in the cell, thus reducing its toxicity.</text>
</comment>
<feature type="binding site" evidence="10">
    <location>
        <position position="97"/>
    </location>
    <ligand>
        <name>Na(+)</name>
        <dbReference type="ChEBI" id="CHEBI:29101"/>
        <note>structural</note>
    </ligand>
</feature>
<evidence type="ECO:0000256" key="5">
    <source>
        <dbReference type="ARBA" id="ARBA00023136"/>
    </source>
</evidence>
<evidence type="ECO:0000256" key="7">
    <source>
        <dbReference type="ARBA" id="ARBA00035120"/>
    </source>
</evidence>
<keyword evidence="3 10" id="KW-0812">Transmembrane</keyword>
<keyword evidence="10" id="KW-0915">Sodium</keyword>
<comment type="activity regulation">
    <text evidence="10">Na(+) is not transported, but it plays an essential structural role and its presence is essential for fluoride channel function.</text>
</comment>
<evidence type="ECO:0000256" key="4">
    <source>
        <dbReference type="ARBA" id="ARBA00022989"/>
    </source>
</evidence>
<evidence type="ECO:0000256" key="9">
    <source>
        <dbReference type="ARBA" id="ARBA00049940"/>
    </source>
</evidence>
<dbReference type="Pfam" id="PF02537">
    <property type="entry name" value="CRCB"/>
    <property type="match status" value="1"/>
</dbReference>
<comment type="catalytic activity">
    <reaction evidence="8">
        <text>fluoride(in) = fluoride(out)</text>
        <dbReference type="Rhea" id="RHEA:76159"/>
        <dbReference type="ChEBI" id="CHEBI:17051"/>
    </reaction>
    <physiologicalReaction direction="left-to-right" evidence="8">
        <dbReference type="Rhea" id="RHEA:76160"/>
    </physiologicalReaction>
</comment>
<name>A0AAU8ESV7_9MICC</name>
<comment type="similarity">
    <text evidence="7 10">Belongs to the fluoride channel Fluc/FEX (TC 1.A.43) family.</text>
</comment>
<feature type="transmembrane region" description="Helical" evidence="10">
    <location>
        <begin position="52"/>
        <end position="75"/>
    </location>
</feature>
<gene>
    <name evidence="10" type="primary">fluC</name>
    <name evidence="10" type="synonym">crcB</name>
    <name evidence="11" type="ORF">ABRP34_05910</name>
</gene>